<evidence type="ECO:0000313" key="3">
    <source>
        <dbReference type="Proteomes" id="UP001482620"/>
    </source>
</evidence>
<gene>
    <name evidence="2" type="ORF">ILYODFUR_036699</name>
</gene>
<evidence type="ECO:0000256" key="1">
    <source>
        <dbReference type="SAM" id="MobiDB-lite"/>
    </source>
</evidence>
<accession>A0ABV0VKK7</accession>
<protein>
    <submittedName>
        <fullName evidence="2">Uncharacterized protein</fullName>
    </submittedName>
</protein>
<sequence>MSRRCPPKPSRWRLPSGDDVAQGRKKTQPETLLWLVEMRTAQLEALQMWEAQLEVWTWMAPLEPAADVDGSAGAAANMDGSAGAASAEGWRRRRYRCELTGAGGEAEVRFWPSTKHGEACANWDPQNISSISCSSRTSSPYISLSSSSCCCIHPRRSEALSAWSTLWRCRNVIIQFYWWTRDAGRADIVGENVTV</sequence>
<organism evidence="2 3">
    <name type="scientific">Ilyodon furcidens</name>
    <name type="common">goldbreast splitfin</name>
    <dbReference type="NCBI Taxonomy" id="33524"/>
    <lineage>
        <taxon>Eukaryota</taxon>
        <taxon>Metazoa</taxon>
        <taxon>Chordata</taxon>
        <taxon>Craniata</taxon>
        <taxon>Vertebrata</taxon>
        <taxon>Euteleostomi</taxon>
        <taxon>Actinopterygii</taxon>
        <taxon>Neopterygii</taxon>
        <taxon>Teleostei</taxon>
        <taxon>Neoteleostei</taxon>
        <taxon>Acanthomorphata</taxon>
        <taxon>Ovalentaria</taxon>
        <taxon>Atherinomorphae</taxon>
        <taxon>Cyprinodontiformes</taxon>
        <taxon>Goodeidae</taxon>
        <taxon>Ilyodon</taxon>
    </lineage>
</organism>
<feature type="region of interest" description="Disordered" evidence="1">
    <location>
        <begin position="1"/>
        <end position="26"/>
    </location>
</feature>
<dbReference type="Proteomes" id="UP001482620">
    <property type="component" value="Unassembled WGS sequence"/>
</dbReference>
<name>A0ABV0VKK7_9TELE</name>
<proteinExistence type="predicted"/>
<dbReference type="EMBL" id="JAHRIQ010111878">
    <property type="protein sequence ID" value="MEQ2257634.1"/>
    <property type="molecule type" value="Genomic_DNA"/>
</dbReference>
<keyword evidence="3" id="KW-1185">Reference proteome</keyword>
<reference evidence="2 3" key="1">
    <citation type="submission" date="2021-06" db="EMBL/GenBank/DDBJ databases">
        <authorList>
            <person name="Palmer J.M."/>
        </authorList>
    </citation>
    <scope>NUCLEOTIDE SEQUENCE [LARGE SCALE GENOMIC DNA]</scope>
    <source>
        <strain evidence="3">if_2019</strain>
        <tissue evidence="2">Muscle</tissue>
    </source>
</reference>
<comment type="caution">
    <text evidence="2">The sequence shown here is derived from an EMBL/GenBank/DDBJ whole genome shotgun (WGS) entry which is preliminary data.</text>
</comment>
<evidence type="ECO:0000313" key="2">
    <source>
        <dbReference type="EMBL" id="MEQ2257634.1"/>
    </source>
</evidence>